<evidence type="ECO:0000256" key="3">
    <source>
        <dbReference type="ARBA" id="ARBA00022989"/>
    </source>
</evidence>
<keyword evidence="2 6" id="KW-0812">Transmembrane</keyword>
<keyword evidence="4 6" id="KW-0472">Membrane</keyword>
<evidence type="ECO:0000256" key="4">
    <source>
        <dbReference type="ARBA" id="ARBA00023136"/>
    </source>
</evidence>
<evidence type="ECO:0000259" key="7">
    <source>
        <dbReference type="Pfam" id="PF13515"/>
    </source>
</evidence>
<evidence type="ECO:0000256" key="6">
    <source>
        <dbReference type="SAM" id="Phobius"/>
    </source>
</evidence>
<sequence>MTALLLLAHPGPYAVAAVVGVSGALAYAFRPANYTYWALASPVLLLLLSDYGEPLPWWAAAVRAGLNALGGCVALLATRWLWPGADPRAGQDPDRGEGVPRP</sequence>
<accession>A0ABN3X362</accession>
<dbReference type="Pfam" id="PF13515">
    <property type="entry name" value="FUSC_2"/>
    <property type="match status" value="1"/>
</dbReference>
<evidence type="ECO:0000256" key="2">
    <source>
        <dbReference type="ARBA" id="ARBA00022692"/>
    </source>
</evidence>
<proteinExistence type="predicted"/>
<dbReference type="Proteomes" id="UP001501102">
    <property type="component" value="Unassembled WGS sequence"/>
</dbReference>
<reference evidence="8 9" key="1">
    <citation type="journal article" date="2019" name="Int. J. Syst. Evol. Microbiol.">
        <title>The Global Catalogue of Microorganisms (GCM) 10K type strain sequencing project: providing services to taxonomists for standard genome sequencing and annotation.</title>
        <authorList>
            <consortium name="The Broad Institute Genomics Platform"/>
            <consortium name="The Broad Institute Genome Sequencing Center for Infectious Disease"/>
            <person name="Wu L."/>
            <person name="Ma J."/>
        </authorList>
    </citation>
    <scope>NUCLEOTIDE SEQUENCE [LARGE SCALE GENOMIC DNA]</scope>
    <source>
        <strain evidence="8 9">JCM 4087</strain>
    </source>
</reference>
<keyword evidence="3 6" id="KW-1133">Transmembrane helix</keyword>
<organism evidence="8 9">
    <name type="scientific">Streptomyces thioluteus</name>
    <dbReference type="NCBI Taxonomy" id="66431"/>
    <lineage>
        <taxon>Bacteria</taxon>
        <taxon>Bacillati</taxon>
        <taxon>Actinomycetota</taxon>
        <taxon>Actinomycetes</taxon>
        <taxon>Kitasatosporales</taxon>
        <taxon>Streptomycetaceae</taxon>
        <taxon>Streptomyces</taxon>
    </lineage>
</organism>
<evidence type="ECO:0000256" key="1">
    <source>
        <dbReference type="ARBA" id="ARBA00004141"/>
    </source>
</evidence>
<feature type="domain" description="Integral membrane bound transporter" evidence="7">
    <location>
        <begin position="3"/>
        <end position="77"/>
    </location>
</feature>
<dbReference type="InterPro" id="IPR049453">
    <property type="entry name" value="Memb_transporter_dom"/>
</dbReference>
<feature type="region of interest" description="Disordered" evidence="5">
    <location>
        <begin position="83"/>
        <end position="102"/>
    </location>
</feature>
<protein>
    <recommendedName>
        <fullName evidence="7">Integral membrane bound transporter domain-containing protein</fullName>
    </recommendedName>
</protein>
<keyword evidence="9" id="KW-1185">Reference proteome</keyword>
<evidence type="ECO:0000313" key="9">
    <source>
        <dbReference type="Proteomes" id="UP001501102"/>
    </source>
</evidence>
<dbReference type="EMBL" id="BAAAXZ010000120">
    <property type="protein sequence ID" value="GAA2933618.1"/>
    <property type="molecule type" value="Genomic_DNA"/>
</dbReference>
<feature type="transmembrane region" description="Helical" evidence="6">
    <location>
        <begin position="12"/>
        <end position="29"/>
    </location>
</feature>
<gene>
    <name evidence="8" type="ORF">GCM10020221_31700</name>
</gene>
<evidence type="ECO:0000256" key="5">
    <source>
        <dbReference type="SAM" id="MobiDB-lite"/>
    </source>
</evidence>
<name>A0ABN3X362_STRTU</name>
<feature type="compositionally biased region" description="Basic and acidic residues" evidence="5">
    <location>
        <begin position="89"/>
        <end position="102"/>
    </location>
</feature>
<evidence type="ECO:0000313" key="8">
    <source>
        <dbReference type="EMBL" id="GAA2933618.1"/>
    </source>
</evidence>
<comment type="subcellular location">
    <subcellularLocation>
        <location evidence="1">Membrane</location>
        <topology evidence="1">Multi-pass membrane protein</topology>
    </subcellularLocation>
</comment>
<comment type="caution">
    <text evidence="8">The sequence shown here is derived from an EMBL/GenBank/DDBJ whole genome shotgun (WGS) entry which is preliminary data.</text>
</comment>